<dbReference type="EMBL" id="ATBP01000155">
    <property type="protein sequence ID" value="ETR72372.1"/>
    <property type="molecule type" value="Genomic_DNA"/>
</dbReference>
<dbReference type="Pfam" id="PF01370">
    <property type="entry name" value="Epimerase"/>
    <property type="match status" value="1"/>
</dbReference>
<organism evidence="2 3">
    <name type="scientific">Candidatus Magnetoglobus multicellularis str. Araruama</name>
    <dbReference type="NCBI Taxonomy" id="890399"/>
    <lineage>
        <taxon>Bacteria</taxon>
        <taxon>Pseudomonadati</taxon>
        <taxon>Thermodesulfobacteriota</taxon>
        <taxon>Desulfobacteria</taxon>
        <taxon>Desulfobacterales</taxon>
        <taxon>Desulfobacteraceae</taxon>
        <taxon>Candidatus Magnetoglobus</taxon>
    </lineage>
</organism>
<dbReference type="Gene3D" id="3.40.50.720">
    <property type="entry name" value="NAD(P)-binding Rossmann-like Domain"/>
    <property type="match status" value="1"/>
</dbReference>
<dbReference type="InterPro" id="IPR001509">
    <property type="entry name" value="Epimerase_deHydtase"/>
</dbReference>
<sequence>MENIVITGTEYFWGKRLLKELLKDPRIQSILALDIKKPDIHSERLTSARLSFKPPFHFEWAEALKGSQADTLFLCPFTVDYCYHDNHATHLSGVQNSLRIFRKALEFEIPKIVVLSSFLAYGARWENPAFITEDHLLLGDRHYQHIRGLIELEEACLAAIASAPSRSIITILRIVNAMGPNVYNSLSRYLNYPVIPTFLGFDPPMQLIHEDDAINAMIWAACHPQTGPFNIAADGFLSFNEICSMLNKPTVPVFHGLMNVFGSGMWKMRLSEFSPAFLAMLRYRLVLDLTRAKNTLNFQPQKHIQDVVMSIDASKIDKSAWF</sequence>
<dbReference type="AlphaFoldDB" id="A0A1V1PBT4"/>
<evidence type="ECO:0000259" key="1">
    <source>
        <dbReference type="Pfam" id="PF01370"/>
    </source>
</evidence>
<comment type="caution">
    <text evidence="2">The sequence shown here is derived from an EMBL/GenBank/DDBJ whole genome shotgun (WGS) entry which is preliminary data.</text>
</comment>
<dbReference type="InterPro" id="IPR050177">
    <property type="entry name" value="Lipid_A_modif_metabolic_enz"/>
</dbReference>
<accession>A0A1V1PBT4</accession>
<dbReference type="Proteomes" id="UP000189670">
    <property type="component" value="Unassembled WGS sequence"/>
</dbReference>
<dbReference type="InterPro" id="IPR036291">
    <property type="entry name" value="NAD(P)-bd_dom_sf"/>
</dbReference>
<dbReference type="SUPFAM" id="SSF51735">
    <property type="entry name" value="NAD(P)-binding Rossmann-fold domains"/>
    <property type="match status" value="1"/>
</dbReference>
<reference evidence="3" key="1">
    <citation type="submission" date="2012-11" db="EMBL/GenBank/DDBJ databases">
        <authorList>
            <person name="Lucero-Rivera Y.E."/>
            <person name="Tovar-Ramirez D."/>
        </authorList>
    </citation>
    <scope>NUCLEOTIDE SEQUENCE [LARGE SCALE GENOMIC DNA]</scope>
    <source>
        <strain evidence="3">Araruama</strain>
    </source>
</reference>
<gene>
    <name evidence="2" type="ORF">OMM_07539</name>
</gene>
<evidence type="ECO:0000313" key="3">
    <source>
        <dbReference type="Proteomes" id="UP000189670"/>
    </source>
</evidence>
<dbReference type="PANTHER" id="PTHR43245">
    <property type="entry name" value="BIFUNCTIONAL POLYMYXIN RESISTANCE PROTEIN ARNA"/>
    <property type="match status" value="1"/>
</dbReference>
<name>A0A1V1PBT4_9BACT</name>
<feature type="domain" description="NAD-dependent epimerase/dehydratase" evidence="1">
    <location>
        <begin position="4"/>
        <end position="231"/>
    </location>
</feature>
<protein>
    <submittedName>
        <fullName evidence="2">UDP-glucose 4-epimerase</fullName>
    </submittedName>
</protein>
<evidence type="ECO:0000313" key="2">
    <source>
        <dbReference type="EMBL" id="ETR72372.1"/>
    </source>
</evidence>
<proteinExistence type="predicted"/>
<dbReference type="PANTHER" id="PTHR43245:SF52">
    <property type="entry name" value="NAD-DEPENDENT EPIMERASE_DEHYDRATASE"/>
    <property type="match status" value="1"/>
</dbReference>